<dbReference type="InterPro" id="IPR000073">
    <property type="entry name" value="AB_hydrolase_1"/>
</dbReference>
<dbReference type="SMART" id="SM00228">
    <property type="entry name" value="PDZ"/>
    <property type="match status" value="6"/>
</dbReference>
<name>A0ABR1G565_AURAN</name>
<organism evidence="6 7">
    <name type="scientific">Aureococcus anophagefferens</name>
    <name type="common">Harmful bloom alga</name>
    <dbReference type="NCBI Taxonomy" id="44056"/>
    <lineage>
        <taxon>Eukaryota</taxon>
        <taxon>Sar</taxon>
        <taxon>Stramenopiles</taxon>
        <taxon>Ochrophyta</taxon>
        <taxon>Pelagophyceae</taxon>
        <taxon>Pelagomonadales</taxon>
        <taxon>Pelagomonadaceae</taxon>
        <taxon>Aureococcus</taxon>
    </lineage>
</organism>
<dbReference type="SUPFAM" id="SSF50156">
    <property type="entry name" value="PDZ domain-like"/>
    <property type="match status" value="4"/>
</dbReference>
<dbReference type="SUPFAM" id="SSF53474">
    <property type="entry name" value="alpha/beta-Hydrolases"/>
    <property type="match status" value="1"/>
</dbReference>
<gene>
    <name evidence="6" type="ORF">SO694_00080140</name>
</gene>
<dbReference type="InterPro" id="IPR029058">
    <property type="entry name" value="AB_hydrolase_fold"/>
</dbReference>
<evidence type="ECO:0000256" key="3">
    <source>
        <dbReference type="SAM" id="SignalP"/>
    </source>
</evidence>
<dbReference type="EMBL" id="JBBJCI010000120">
    <property type="protein sequence ID" value="KAK7248137.1"/>
    <property type="molecule type" value="Genomic_DNA"/>
</dbReference>
<dbReference type="Pfam" id="PF17820">
    <property type="entry name" value="PDZ_6"/>
    <property type="match status" value="2"/>
</dbReference>
<feature type="signal peptide" evidence="3">
    <location>
        <begin position="1"/>
        <end position="16"/>
    </location>
</feature>
<dbReference type="SUPFAM" id="SSF82153">
    <property type="entry name" value="FAS1 domain"/>
    <property type="match status" value="1"/>
</dbReference>
<keyword evidence="3" id="KW-0732">Signal</keyword>
<keyword evidence="2" id="KW-0472">Membrane</keyword>
<dbReference type="PANTHER" id="PTHR10900:SF77">
    <property type="entry name" value="FI19380P1"/>
    <property type="match status" value="1"/>
</dbReference>
<feature type="domain" description="PDZ" evidence="4">
    <location>
        <begin position="2162"/>
        <end position="2230"/>
    </location>
</feature>
<dbReference type="Gene3D" id="2.30.42.10">
    <property type="match status" value="3"/>
</dbReference>
<dbReference type="PANTHER" id="PTHR10900">
    <property type="entry name" value="PERIOSTIN-RELATED"/>
    <property type="match status" value="1"/>
</dbReference>
<evidence type="ECO:0000256" key="1">
    <source>
        <dbReference type="SAM" id="MobiDB-lite"/>
    </source>
</evidence>
<dbReference type="PROSITE" id="PS50213">
    <property type="entry name" value="FAS1"/>
    <property type="match status" value="1"/>
</dbReference>
<dbReference type="InterPro" id="IPR036378">
    <property type="entry name" value="FAS1_dom_sf"/>
</dbReference>
<feature type="domain" description="PDZ" evidence="4">
    <location>
        <begin position="1546"/>
        <end position="1590"/>
    </location>
</feature>
<keyword evidence="7" id="KW-1185">Reference proteome</keyword>
<feature type="transmembrane region" description="Helical" evidence="2">
    <location>
        <begin position="1039"/>
        <end position="1059"/>
    </location>
</feature>
<evidence type="ECO:0000259" key="5">
    <source>
        <dbReference type="PROSITE" id="PS50213"/>
    </source>
</evidence>
<evidence type="ECO:0008006" key="8">
    <source>
        <dbReference type="Google" id="ProtNLM"/>
    </source>
</evidence>
<reference evidence="6 7" key="1">
    <citation type="submission" date="2024-03" db="EMBL/GenBank/DDBJ databases">
        <title>Aureococcus anophagefferens CCMP1851 and Kratosvirus quantuckense: Draft genome of a second virus-susceptible host strain in the model system.</title>
        <authorList>
            <person name="Chase E."/>
            <person name="Truchon A.R."/>
            <person name="Schepens W."/>
            <person name="Wilhelm S.W."/>
        </authorList>
    </citation>
    <scope>NUCLEOTIDE SEQUENCE [LARGE SCALE GENOMIC DNA]</scope>
    <source>
        <strain evidence="6 7">CCMP1851</strain>
    </source>
</reference>
<dbReference type="Pfam" id="PF00561">
    <property type="entry name" value="Abhydrolase_1"/>
    <property type="match status" value="1"/>
</dbReference>
<feature type="chain" id="PRO_5046385881" description="PDZ domain-containing protein" evidence="3">
    <location>
        <begin position="17"/>
        <end position="2298"/>
    </location>
</feature>
<evidence type="ECO:0000259" key="4">
    <source>
        <dbReference type="PROSITE" id="PS50106"/>
    </source>
</evidence>
<dbReference type="Proteomes" id="UP001363151">
    <property type="component" value="Unassembled WGS sequence"/>
</dbReference>
<feature type="region of interest" description="Disordered" evidence="1">
    <location>
        <begin position="1878"/>
        <end position="1938"/>
    </location>
</feature>
<dbReference type="Pfam" id="PF02469">
    <property type="entry name" value="Fasciclin"/>
    <property type="match status" value="1"/>
</dbReference>
<evidence type="ECO:0000313" key="7">
    <source>
        <dbReference type="Proteomes" id="UP001363151"/>
    </source>
</evidence>
<feature type="compositionally biased region" description="Acidic residues" evidence="1">
    <location>
        <begin position="1807"/>
        <end position="1817"/>
    </location>
</feature>
<feature type="compositionally biased region" description="Basic and acidic residues" evidence="1">
    <location>
        <begin position="1791"/>
        <end position="1801"/>
    </location>
</feature>
<dbReference type="Gene3D" id="2.30.180.10">
    <property type="entry name" value="FAS1 domain"/>
    <property type="match status" value="1"/>
</dbReference>
<comment type="caution">
    <text evidence="6">The sequence shown here is derived from an EMBL/GenBank/DDBJ whole genome shotgun (WGS) entry which is preliminary data.</text>
</comment>
<proteinExistence type="predicted"/>
<dbReference type="SMART" id="SM00554">
    <property type="entry name" value="FAS1"/>
    <property type="match status" value="1"/>
</dbReference>
<dbReference type="InterPro" id="IPR041489">
    <property type="entry name" value="PDZ_6"/>
</dbReference>
<sequence length="2298" mass="241345">MRRLWVFALSVASARAQGAFDCASLCAGFSCDSYSPQTCDAALSEFGCACAGCACDVARNGTNATNATVLRAAAEAVLGSIVDVAAATPELSSLVAAVAAAGLVGALAGDGPFTVLAPTNAAFAAVDLAALSDDELVDVLLYHVAPGVHAAADLAGVDGLGTLYGQDVSVDVADDGAVTFGGAATVVIADVEASNGVVHVIDAVLLPFAGSARPTAAPTTPPPTFSGAPTGTASLGRLRFPRAAPPAGATSAHGAAADLDCGGAHYFSASGDPYLEDTVYHYVVAGDGTGSVVVVLPGWRETWWAWRRTACGLADEGHTVLLVDPKGQGESDARPDLDYGVEAGARELGALLDALGVGDFGLVAADSGVALGDRLAADRGVTRYVRAAAPAFQDVEEAVDAAFYATADGAAVLAASGSLDLAADAVVAPPDAWLDALQGDAFDRAGRPEAAALAFGARGSVYATSETRREILADLAAPVLVVVGAEDDELPLAGYAGLGDDGACVALYAVDGSGHYPHVERPVDFDDQILDFFGACKSSSQCPDVRAGDGFDALMCAVPENACRCPNGGSRPPTPTTPPTPVYACDDVCAGFTCDEYVPATCELVVLEYGCDCAGCRCELVNGTAHALPEEAAAAPTATPTLLFEGDPVAGEWFVADLSLDDAKRYEHVFVGAVAAAAGVDERAVAVELAAADRRRLTEEDGVVVAYEVRVSDDARDDVFANLQSVDSNDADAYLLAAADDYAYAAFYYARTTRTLALTAAPTSAYCGEVCGGVSCDDYAPATCAVLEADYGCSCPGCDCGVIAFASRANHSNATTAPGGGACVDDGAWFKTDHDQDCSWVAEKPEKRCDKAGWYGTLASDACCATCAGHEAAATIIDKVVETVAGLCPQLCEGLTCASYSKQTCNIVEQDYGCDCAGCRSECAELSRALNTSAPTPRPSHKPTRAPSEAPYCNDGDLLNDAKIVKRDLCGGFRTLAQCCESYAKQGWCSSRFGSYGDLEGHCEKTCGFCYDPPSFGDLPDGIVEDDLSFDEESINLKMALVIYCYMLGVAVVLSPWIAMRCRARYRVMHEEWTCKRCRTNHVGRAAALVECGRCGRPRHFTNEPPSAAPAAAFSLVIFGGILLVFGALMLRFEGANDVNRLLRLGEITQDADFVMAPPNADGIIVADVPTYMSFEFAKVGTDFPVFLQPSHIIVRYWDPKANYEQQIGYIDIPEVEVHPGDTVSLTLLMHLELPTTTFWGLHILQDTLGADGTYLKIGPTILAYEIKPDDSRGGQFTSWVLGDSDLSQRYTYGCDVLANMATAEIVSQNCTGVPELKRKVSEMIRPVPLSMIIVGSLSMILAFAFFERHVRANNARVLKSPRQRRGSFMPTASHQVEMTKRNREALEEGKAEIVEGERETDRLVGRAPPESPQKAAAAKRASYWLEDAFDKIRDEDAPDRVVVDGSEDASEVDAMVDPARAAARKSRSYFSTDDAPRFAGEVPPGGLEAMSVKELKAHARAHDVDLGGCLEKGDMVLAISRARGEETKEEVREPPPFAAVTVVFEGPTLGLAFDDAGAVKAVMPGGEAQAKGLSPGDVVTAVGGEPVRGRDAAVAAVKAHAARPLLLGVDRPRTSREQRLFRGVVFDGDTLGLAFHADGTVKNIMPGGEAQAKGVLLGDLVTCVGAAPTTPEGIVPAIKAHAARPLTITTARARSNDVGFHFDSVLFAGPKLGLAFHDDGSVSSVMPGGEAEAAGIRLDDRITCVGKTPTLPSKESVVAAVVAHPERPIRLTIQRMLHEEPPPASEGEPEIDKTPRKDGDFVVSMDSDDENVEDPDQVSSGIARAPADEEQLPSGSVATMNIANLQKYARIKRIDLSGCDTRMDMIKACAPELFGGEPVMMGGGDGSDDDDDVAMREAPDDDEPSSPWASRDVGTPGFADEDAAFSPSAASPAAESPYRRMSVKELRSAAAIAGVSLAGCFEKAEMASLLERSAGEPPAEEPLDPNVFVVFEGARLGLAFTDDGAVASVMPGGEAEAKGVRAGDRILQVAHRDVEPLTKQGLTDSIKAHPERPLHLFLHRDYDDRLPFDFVEVEFGGAKLGLAFADDGAVASVMPLGEAMAKGIHVGDRFTCVGKDPVGASKASVMSSIVAHPQRPIRLTLKRRHDRAGVGLEYHHAMIMGPKLGLAFDDDGVVKAVAPGSEAEDEDVRPGDRVTCVGSHPTGATKESVMRPILDHATRPLHLTICRPHSYLDGHAYLCVDVVGARLGLAFDPDGSVKSVMPGGEAEAKGVRPGDRIACAGATPCEDDEASVMKAIK</sequence>
<feature type="compositionally biased region" description="Low complexity" evidence="1">
    <location>
        <begin position="1925"/>
        <end position="1937"/>
    </location>
</feature>
<dbReference type="InterPro" id="IPR000782">
    <property type="entry name" value="FAS1_domain"/>
</dbReference>
<dbReference type="InterPro" id="IPR000639">
    <property type="entry name" value="Epox_hydrolase-like"/>
</dbReference>
<dbReference type="InterPro" id="IPR001478">
    <property type="entry name" value="PDZ"/>
</dbReference>
<keyword evidence="2" id="KW-0812">Transmembrane</keyword>
<keyword evidence="2" id="KW-1133">Transmembrane helix</keyword>
<feature type="non-terminal residue" evidence="6">
    <location>
        <position position="2298"/>
    </location>
</feature>
<dbReference type="InterPro" id="IPR050904">
    <property type="entry name" value="Adhesion/Biosynth-related"/>
</dbReference>
<feature type="region of interest" description="Disordered" evidence="1">
    <location>
        <begin position="1781"/>
        <end position="1821"/>
    </location>
</feature>
<feature type="domain" description="PDZ" evidence="4">
    <location>
        <begin position="1993"/>
        <end position="2048"/>
    </location>
</feature>
<protein>
    <recommendedName>
        <fullName evidence="8">PDZ domain-containing protein</fullName>
    </recommendedName>
</protein>
<evidence type="ECO:0000313" key="6">
    <source>
        <dbReference type="EMBL" id="KAK7248137.1"/>
    </source>
</evidence>
<feature type="region of interest" description="Disordered" evidence="1">
    <location>
        <begin position="1398"/>
        <end position="1418"/>
    </location>
</feature>
<evidence type="ECO:0000256" key="2">
    <source>
        <dbReference type="SAM" id="Phobius"/>
    </source>
</evidence>
<dbReference type="PRINTS" id="PR00412">
    <property type="entry name" value="EPOXHYDRLASE"/>
</dbReference>
<accession>A0ABR1G565</accession>
<feature type="transmembrane region" description="Helical" evidence="2">
    <location>
        <begin position="1107"/>
        <end position="1131"/>
    </location>
</feature>
<dbReference type="InterPro" id="IPR036034">
    <property type="entry name" value="PDZ_sf"/>
</dbReference>
<feature type="domain" description="FAS1" evidence="5">
    <location>
        <begin position="78"/>
        <end position="205"/>
    </location>
</feature>
<dbReference type="Gene3D" id="3.40.50.1820">
    <property type="entry name" value="alpha/beta hydrolase"/>
    <property type="match status" value="1"/>
</dbReference>
<dbReference type="PROSITE" id="PS50106">
    <property type="entry name" value="PDZ"/>
    <property type="match status" value="3"/>
</dbReference>